<dbReference type="Gene3D" id="1.10.3210.10">
    <property type="entry name" value="Hypothetical protein af1432"/>
    <property type="match status" value="1"/>
</dbReference>
<keyword evidence="1" id="KW-0472">Membrane</keyword>
<dbReference type="PROSITE" id="PS51831">
    <property type="entry name" value="HD"/>
    <property type="match status" value="1"/>
</dbReference>
<feature type="domain" description="HD-GYP" evidence="3">
    <location>
        <begin position="65"/>
        <end position="260"/>
    </location>
</feature>
<gene>
    <name evidence="4" type="ORF">E6K72_02830</name>
</gene>
<protein>
    <submittedName>
        <fullName evidence="4">HD domain-containing protein</fullName>
    </submittedName>
</protein>
<dbReference type="InterPro" id="IPR052020">
    <property type="entry name" value="Cyclic_di-GMP/3'3'-cGAMP_PDE"/>
</dbReference>
<dbReference type="AlphaFoldDB" id="A0A538T3T3"/>
<dbReference type="InterPro" id="IPR006674">
    <property type="entry name" value="HD_domain"/>
</dbReference>
<feature type="domain" description="HD" evidence="2">
    <location>
        <begin position="87"/>
        <end position="209"/>
    </location>
</feature>
<feature type="transmembrane region" description="Helical" evidence="1">
    <location>
        <begin position="37"/>
        <end position="56"/>
    </location>
</feature>
<dbReference type="PANTHER" id="PTHR45228">
    <property type="entry name" value="CYCLIC DI-GMP PHOSPHODIESTERASE TM_0186-RELATED"/>
    <property type="match status" value="1"/>
</dbReference>
<dbReference type="Proteomes" id="UP000317716">
    <property type="component" value="Unassembled WGS sequence"/>
</dbReference>
<evidence type="ECO:0000313" key="5">
    <source>
        <dbReference type="Proteomes" id="UP000317716"/>
    </source>
</evidence>
<keyword evidence="1" id="KW-1133">Transmembrane helix</keyword>
<evidence type="ECO:0000259" key="2">
    <source>
        <dbReference type="PROSITE" id="PS51831"/>
    </source>
</evidence>
<evidence type="ECO:0000259" key="3">
    <source>
        <dbReference type="PROSITE" id="PS51832"/>
    </source>
</evidence>
<reference evidence="4 5" key="1">
    <citation type="journal article" date="2019" name="Nat. Microbiol.">
        <title>Mediterranean grassland soil C-N compound turnover is dependent on rainfall and depth, and is mediated by genomically divergent microorganisms.</title>
        <authorList>
            <person name="Diamond S."/>
            <person name="Andeer P.F."/>
            <person name="Li Z."/>
            <person name="Crits-Christoph A."/>
            <person name="Burstein D."/>
            <person name="Anantharaman K."/>
            <person name="Lane K.R."/>
            <person name="Thomas B.C."/>
            <person name="Pan C."/>
            <person name="Northen T.R."/>
            <person name="Banfield J.F."/>
        </authorList>
    </citation>
    <scope>NUCLEOTIDE SEQUENCE [LARGE SCALE GENOMIC DNA]</scope>
    <source>
        <strain evidence="4">WS_2</strain>
    </source>
</reference>
<evidence type="ECO:0000313" key="4">
    <source>
        <dbReference type="EMBL" id="TMQ58287.1"/>
    </source>
</evidence>
<dbReference type="SMART" id="SM00471">
    <property type="entry name" value="HDc"/>
    <property type="match status" value="1"/>
</dbReference>
<dbReference type="PROSITE" id="PS51832">
    <property type="entry name" value="HD_GYP"/>
    <property type="match status" value="1"/>
</dbReference>
<comment type="caution">
    <text evidence="4">The sequence shown here is derived from an EMBL/GenBank/DDBJ whole genome shotgun (WGS) entry which is preliminary data.</text>
</comment>
<dbReference type="SUPFAM" id="SSF109604">
    <property type="entry name" value="HD-domain/PDEase-like"/>
    <property type="match status" value="1"/>
</dbReference>
<dbReference type="EMBL" id="VBOS01000085">
    <property type="protein sequence ID" value="TMQ58287.1"/>
    <property type="molecule type" value="Genomic_DNA"/>
</dbReference>
<dbReference type="Pfam" id="PF13487">
    <property type="entry name" value="HD_5"/>
    <property type="match status" value="1"/>
</dbReference>
<keyword evidence="1" id="KW-0812">Transmembrane</keyword>
<dbReference type="InterPro" id="IPR037522">
    <property type="entry name" value="HD_GYP_dom"/>
</dbReference>
<feature type="transmembrane region" description="Helical" evidence="1">
    <location>
        <begin position="12"/>
        <end position="31"/>
    </location>
</feature>
<sequence length="260" mass="27542">MTGAPRGPWRWSSGPAVLLGTAGAIAFVLLAPPASRALLWLFSLTVVSVFAGLLLGRIERRTHALQDAYRGTLDIMSRLIDSVERYSENHSRRVAESSVDVARALGRSEAEVEDIRVAGLLHDLGKLDVPAEALAGAAGLLPEALDDFGPRVRGGKGAERDAQGGLRSVIFLVVCCQDRWDGTGRRGLRGAEIPIGARILAVADAYDAIVTDRAHQKGRTPAEAIEALQSSSGTQFDPHVVEAFIRLRAAQAGGALPQAA</sequence>
<proteinExistence type="predicted"/>
<accession>A0A538T3T3</accession>
<evidence type="ECO:0000256" key="1">
    <source>
        <dbReference type="SAM" id="Phobius"/>
    </source>
</evidence>
<name>A0A538T3T3_UNCEI</name>
<dbReference type="InterPro" id="IPR003607">
    <property type="entry name" value="HD/PDEase_dom"/>
</dbReference>
<dbReference type="CDD" id="cd00077">
    <property type="entry name" value="HDc"/>
    <property type="match status" value="1"/>
</dbReference>
<organism evidence="4 5">
    <name type="scientific">Eiseniibacteriota bacterium</name>
    <dbReference type="NCBI Taxonomy" id="2212470"/>
    <lineage>
        <taxon>Bacteria</taxon>
        <taxon>Candidatus Eiseniibacteriota</taxon>
    </lineage>
</organism>